<organism evidence="2 3">
    <name type="scientific">Penicilliopsis zonata CBS 506.65</name>
    <dbReference type="NCBI Taxonomy" id="1073090"/>
    <lineage>
        <taxon>Eukaryota</taxon>
        <taxon>Fungi</taxon>
        <taxon>Dikarya</taxon>
        <taxon>Ascomycota</taxon>
        <taxon>Pezizomycotina</taxon>
        <taxon>Eurotiomycetes</taxon>
        <taxon>Eurotiomycetidae</taxon>
        <taxon>Eurotiales</taxon>
        <taxon>Aspergillaceae</taxon>
        <taxon>Penicilliopsis</taxon>
    </lineage>
</organism>
<evidence type="ECO:0000313" key="2">
    <source>
        <dbReference type="EMBL" id="OJJ46569.1"/>
    </source>
</evidence>
<dbReference type="EMBL" id="KV878342">
    <property type="protein sequence ID" value="OJJ46569.1"/>
    <property type="molecule type" value="Genomic_DNA"/>
</dbReference>
<sequence length="123" mass="14328">MHSPLYETIKKVFGNILLLCVNIYNYIYCVYHLRQSYLLTGHKKKRDMAGRLTESWSLLSLSATEQTLIVQDKYTYQEDQRRVSSGRVDECLASKTELCEGRVVHIRTLIIFDAMMLLIMCSL</sequence>
<keyword evidence="1" id="KW-1133">Transmembrane helix</keyword>
<dbReference type="AlphaFoldDB" id="A0A1L9SH92"/>
<proteinExistence type="predicted"/>
<dbReference type="RefSeq" id="XP_022581079.1">
    <property type="nucleotide sequence ID" value="XM_022727466.1"/>
</dbReference>
<accession>A0A1L9SH92</accession>
<evidence type="ECO:0000256" key="1">
    <source>
        <dbReference type="SAM" id="Phobius"/>
    </source>
</evidence>
<dbReference type="VEuPathDB" id="FungiDB:ASPZODRAFT_1973270"/>
<protein>
    <submittedName>
        <fullName evidence="2">Uncharacterized protein</fullName>
    </submittedName>
</protein>
<keyword evidence="3" id="KW-1185">Reference proteome</keyword>
<evidence type="ECO:0000313" key="3">
    <source>
        <dbReference type="Proteomes" id="UP000184188"/>
    </source>
</evidence>
<dbReference type="GeneID" id="34613930"/>
<dbReference type="Proteomes" id="UP000184188">
    <property type="component" value="Unassembled WGS sequence"/>
</dbReference>
<name>A0A1L9SH92_9EURO</name>
<keyword evidence="1" id="KW-0812">Transmembrane</keyword>
<gene>
    <name evidence="2" type="ORF">ASPZODRAFT_1973270</name>
</gene>
<keyword evidence="1" id="KW-0472">Membrane</keyword>
<reference evidence="3" key="1">
    <citation type="journal article" date="2017" name="Genome Biol.">
        <title>Comparative genomics reveals high biological diversity and specific adaptations in the industrially and medically important fungal genus Aspergillus.</title>
        <authorList>
            <person name="de Vries R.P."/>
            <person name="Riley R."/>
            <person name="Wiebenga A."/>
            <person name="Aguilar-Osorio G."/>
            <person name="Amillis S."/>
            <person name="Uchima C.A."/>
            <person name="Anderluh G."/>
            <person name="Asadollahi M."/>
            <person name="Askin M."/>
            <person name="Barry K."/>
            <person name="Battaglia E."/>
            <person name="Bayram O."/>
            <person name="Benocci T."/>
            <person name="Braus-Stromeyer S.A."/>
            <person name="Caldana C."/>
            <person name="Canovas D."/>
            <person name="Cerqueira G.C."/>
            <person name="Chen F."/>
            <person name="Chen W."/>
            <person name="Choi C."/>
            <person name="Clum A."/>
            <person name="Dos Santos R.A."/>
            <person name="Damasio A.R."/>
            <person name="Diallinas G."/>
            <person name="Emri T."/>
            <person name="Fekete E."/>
            <person name="Flipphi M."/>
            <person name="Freyberg S."/>
            <person name="Gallo A."/>
            <person name="Gournas C."/>
            <person name="Habgood R."/>
            <person name="Hainaut M."/>
            <person name="Harispe M.L."/>
            <person name="Henrissat B."/>
            <person name="Hilden K.S."/>
            <person name="Hope R."/>
            <person name="Hossain A."/>
            <person name="Karabika E."/>
            <person name="Karaffa L."/>
            <person name="Karanyi Z."/>
            <person name="Krasevec N."/>
            <person name="Kuo A."/>
            <person name="Kusch H."/>
            <person name="LaButti K."/>
            <person name="Lagendijk E.L."/>
            <person name="Lapidus A."/>
            <person name="Levasseur A."/>
            <person name="Lindquist E."/>
            <person name="Lipzen A."/>
            <person name="Logrieco A.F."/>
            <person name="MacCabe A."/>
            <person name="Maekelae M.R."/>
            <person name="Malavazi I."/>
            <person name="Melin P."/>
            <person name="Meyer V."/>
            <person name="Mielnichuk N."/>
            <person name="Miskei M."/>
            <person name="Molnar A.P."/>
            <person name="Mule G."/>
            <person name="Ngan C.Y."/>
            <person name="Orejas M."/>
            <person name="Orosz E."/>
            <person name="Ouedraogo J.P."/>
            <person name="Overkamp K.M."/>
            <person name="Park H.-S."/>
            <person name="Perrone G."/>
            <person name="Piumi F."/>
            <person name="Punt P.J."/>
            <person name="Ram A.F."/>
            <person name="Ramon A."/>
            <person name="Rauscher S."/>
            <person name="Record E."/>
            <person name="Riano-Pachon D.M."/>
            <person name="Robert V."/>
            <person name="Roehrig J."/>
            <person name="Ruller R."/>
            <person name="Salamov A."/>
            <person name="Salih N.S."/>
            <person name="Samson R.A."/>
            <person name="Sandor E."/>
            <person name="Sanguinetti M."/>
            <person name="Schuetze T."/>
            <person name="Sepcic K."/>
            <person name="Shelest E."/>
            <person name="Sherlock G."/>
            <person name="Sophianopoulou V."/>
            <person name="Squina F.M."/>
            <person name="Sun H."/>
            <person name="Susca A."/>
            <person name="Todd R.B."/>
            <person name="Tsang A."/>
            <person name="Unkles S.E."/>
            <person name="van de Wiele N."/>
            <person name="van Rossen-Uffink D."/>
            <person name="Oliveira J.V."/>
            <person name="Vesth T.C."/>
            <person name="Visser J."/>
            <person name="Yu J.-H."/>
            <person name="Zhou M."/>
            <person name="Andersen M.R."/>
            <person name="Archer D.B."/>
            <person name="Baker S.E."/>
            <person name="Benoit I."/>
            <person name="Brakhage A.A."/>
            <person name="Braus G.H."/>
            <person name="Fischer R."/>
            <person name="Frisvad J.C."/>
            <person name="Goldman G.H."/>
            <person name="Houbraken J."/>
            <person name="Oakley B."/>
            <person name="Pocsi I."/>
            <person name="Scazzocchio C."/>
            <person name="Seiboth B."/>
            <person name="vanKuyk P.A."/>
            <person name="Wortman J."/>
            <person name="Dyer P.S."/>
            <person name="Grigoriev I.V."/>
        </authorList>
    </citation>
    <scope>NUCLEOTIDE SEQUENCE [LARGE SCALE GENOMIC DNA]</scope>
    <source>
        <strain evidence="3">CBS 506.65</strain>
    </source>
</reference>
<feature type="transmembrane region" description="Helical" evidence="1">
    <location>
        <begin position="12"/>
        <end position="33"/>
    </location>
</feature>